<evidence type="ECO:0000256" key="4">
    <source>
        <dbReference type="ARBA" id="ARBA00023136"/>
    </source>
</evidence>
<dbReference type="Proteomes" id="UP000075229">
    <property type="component" value="Plasmid lp28-3"/>
</dbReference>
<reference evidence="9 10" key="1">
    <citation type="submission" date="2016-03" db="EMBL/GenBank/DDBJ databases">
        <title>Borrelia hermsii Genome sequencing and assembly.</title>
        <authorList>
            <person name="Bontemps-Gallo S."/>
            <person name="Stewart S."/>
        </authorList>
    </citation>
    <scope>NUCLEOTIDE SEQUENCE [LARGE SCALE GENOMIC DNA]</scope>
    <source>
        <strain evidence="9 10">DAH-2E7</strain>
        <plasmid evidence="10">lp28-3 sequence</plasmid>
    </source>
</reference>
<keyword evidence="3" id="KW-0732">Signal</keyword>
<protein>
    <recommendedName>
        <fullName evidence="8">Variable large protein</fullName>
    </recommendedName>
</protein>
<dbReference type="EMBL" id="CP014815">
    <property type="protein sequence ID" value="AMR76167.1"/>
    <property type="molecule type" value="Genomic_DNA"/>
</dbReference>
<dbReference type="AlphaFoldDB" id="A0AAN1CFJ3"/>
<evidence type="ECO:0000256" key="3">
    <source>
        <dbReference type="ARBA" id="ARBA00022729"/>
    </source>
</evidence>
<keyword evidence="7 8" id="KW-0449">Lipoprotein</keyword>
<evidence type="ECO:0000256" key="7">
    <source>
        <dbReference type="ARBA" id="ARBA00023288"/>
    </source>
</evidence>
<evidence type="ECO:0000256" key="2">
    <source>
        <dbReference type="ARBA" id="ARBA00004459"/>
    </source>
</evidence>
<keyword evidence="4 8" id="KW-0472">Membrane</keyword>
<dbReference type="Pfam" id="PF00921">
    <property type="entry name" value="Lipoprotein_2"/>
    <property type="match status" value="1"/>
</dbReference>
<sequence>MASETLDKIIEGAKTASDAIGIMGDGLLGNIAAGGAGNAAGAAGIDIDSLVKGIKSNCRCSA</sequence>
<keyword evidence="9" id="KW-0614">Plasmid</keyword>
<dbReference type="SUPFAM" id="SSF74748">
    <property type="entry name" value="Variable surface antigen VlsE"/>
    <property type="match status" value="1"/>
</dbReference>
<comment type="subcellular location">
    <subcellularLocation>
        <location evidence="2 8">Cell outer membrane</location>
        <topology evidence="2 8">Lipid-anchor</topology>
    </subcellularLocation>
</comment>
<comment type="function">
    <text evidence="1 8">The Vlp and Vsp proteins are antigenically distinct proteins, only one vlp or vsp gene is transcriptionally active at any one time. Switching between these genes is a mechanism of host immune response evasion.</text>
</comment>
<gene>
    <name evidence="9" type="ORF">A0V01_06150</name>
</gene>
<organism evidence="9 10">
    <name type="scientific">Borrelia hermsii</name>
    <dbReference type="NCBI Taxonomy" id="140"/>
    <lineage>
        <taxon>Bacteria</taxon>
        <taxon>Pseudomonadati</taxon>
        <taxon>Spirochaetota</taxon>
        <taxon>Spirochaetia</taxon>
        <taxon>Spirochaetales</taxon>
        <taxon>Borreliaceae</taxon>
        <taxon>Borrelia</taxon>
    </lineage>
</organism>
<keyword evidence="6 8" id="KW-0998">Cell outer membrane</keyword>
<evidence type="ECO:0000313" key="10">
    <source>
        <dbReference type="Proteomes" id="UP000075229"/>
    </source>
</evidence>
<keyword evidence="5 8" id="KW-0564">Palmitate</keyword>
<evidence type="ECO:0000256" key="8">
    <source>
        <dbReference type="RuleBase" id="RU363105"/>
    </source>
</evidence>
<accession>A0AAN1CFJ3</accession>
<proteinExistence type="predicted"/>
<name>A0AAN1CFJ3_BORHE</name>
<evidence type="ECO:0000256" key="5">
    <source>
        <dbReference type="ARBA" id="ARBA00023139"/>
    </source>
</evidence>
<evidence type="ECO:0000256" key="6">
    <source>
        <dbReference type="ARBA" id="ARBA00023237"/>
    </source>
</evidence>
<evidence type="ECO:0000313" key="9">
    <source>
        <dbReference type="EMBL" id="AMR76167.1"/>
    </source>
</evidence>
<evidence type="ECO:0000256" key="1">
    <source>
        <dbReference type="ARBA" id="ARBA00003932"/>
    </source>
</evidence>
<geneLocation type="plasmid" evidence="10">
    <name>lp28-3 sequence</name>
</geneLocation>
<dbReference type="GO" id="GO:0009279">
    <property type="term" value="C:cell outer membrane"/>
    <property type="evidence" value="ECO:0007669"/>
    <property type="project" value="UniProtKB-SubCell"/>
</dbReference>
<dbReference type="InterPro" id="IPR000680">
    <property type="entry name" value="Borrelia_lipo"/>
</dbReference>